<reference evidence="3 4" key="1">
    <citation type="submission" date="2020-04" db="EMBL/GenBank/DDBJ databases">
        <title>CFH 90308 Microbacterium sp.</title>
        <authorList>
            <person name="Nie G."/>
            <person name="Ming H."/>
            <person name="Xia T."/>
        </authorList>
    </citation>
    <scope>NUCLEOTIDE SEQUENCE [LARGE SCALE GENOMIC DNA]</scope>
    <source>
        <strain evidence="3 4">CFH 90308</strain>
    </source>
</reference>
<dbReference type="RefSeq" id="WP_168912825.1">
    <property type="nucleotide sequence ID" value="NZ_JABACI010000003.1"/>
</dbReference>
<accession>A0ABX1KBB2</accession>
<evidence type="ECO:0000259" key="2">
    <source>
        <dbReference type="Pfam" id="PF02517"/>
    </source>
</evidence>
<evidence type="ECO:0000313" key="4">
    <source>
        <dbReference type="Proteomes" id="UP001429745"/>
    </source>
</evidence>
<feature type="domain" description="CAAX prenyl protease 2/Lysostaphin resistance protein A-like" evidence="2">
    <location>
        <begin position="125"/>
        <end position="226"/>
    </location>
</feature>
<sequence length="233" mass="23756">MMTPGASPGSSSFYRRPWVALLLAVAGSFIAALVVAGWRGVAAEPWVARALDIVVLLSPLVAAAVLAITLAASRGFFRRVVLGWRWTDAVLGLAAGLIMRAIIELVAPTSGTLVGGFGVVSVAAIVVFAIGAVLITPVVEELFFRGVVLAALLDLCASLGRVMAAVVGIAVSTAAFVALHVSPLGGNVAWSTVLVPLLVGVGCGILFALTRRLAAGVVAHVVFNAIGVALLVW</sequence>
<organism evidence="3 4">
    <name type="scientific">Microbacterium salsuginis</name>
    <dbReference type="NCBI Taxonomy" id="2722803"/>
    <lineage>
        <taxon>Bacteria</taxon>
        <taxon>Bacillati</taxon>
        <taxon>Actinomycetota</taxon>
        <taxon>Actinomycetes</taxon>
        <taxon>Micrococcales</taxon>
        <taxon>Microbacteriaceae</taxon>
        <taxon>Microbacterium</taxon>
    </lineage>
</organism>
<evidence type="ECO:0000313" key="3">
    <source>
        <dbReference type="EMBL" id="NLP84316.1"/>
    </source>
</evidence>
<dbReference type="InterPro" id="IPR052710">
    <property type="entry name" value="CAAX_protease"/>
</dbReference>
<evidence type="ECO:0000256" key="1">
    <source>
        <dbReference type="SAM" id="Phobius"/>
    </source>
</evidence>
<keyword evidence="3" id="KW-0482">Metalloprotease</keyword>
<feature type="transmembrane region" description="Helical" evidence="1">
    <location>
        <begin position="89"/>
        <end position="107"/>
    </location>
</feature>
<feature type="transmembrane region" description="Helical" evidence="1">
    <location>
        <begin position="113"/>
        <end position="135"/>
    </location>
</feature>
<keyword evidence="3" id="KW-0378">Hydrolase</keyword>
<proteinExistence type="predicted"/>
<dbReference type="GO" id="GO:0008237">
    <property type="term" value="F:metallopeptidase activity"/>
    <property type="evidence" value="ECO:0007669"/>
    <property type="project" value="UniProtKB-KW"/>
</dbReference>
<dbReference type="EMBL" id="JABACI010000003">
    <property type="protein sequence ID" value="NLP84316.1"/>
    <property type="molecule type" value="Genomic_DNA"/>
</dbReference>
<feature type="transmembrane region" description="Helical" evidence="1">
    <location>
        <begin position="188"/>
        <end position="208"/>
    </location>
</feature>
<comment type="caution">
    <text evidence="3">The sequence shown here is derived from an EMBL/GenBank/DDBJ whole genome shotgun (WGS) entry which is preliminary data.</text>
</comment>
<dbReference type="PANTHER" id="PTHR36435">
    <property type="entry name" value="SLR1288 PROTEIN"/>
    <property type="match status" value="1"/>
</dbReference>
<dbReference type="Pfam" id="PF02517">
    <property type="entry name" value="Rce1-like"/>
    <property type="match status" value="1"/>
</dbReference>
<dbReference type="InterPro" id="IPR003675">
    <property type="entry name" value="Rce1/LyrA-like_dom"/>
</dbReference>
<protein>
    <submittedName>
        <fullName evidence="3">CPBP family intramembrane metalloprotease</fullName>
    </submittedName>
</protein>
<dbReference type="Proteomes" id="UP001429745">
    <property type="component" value="Unassembled WGS sequence"/>
</dbReference>
<keyword evidence="3" id="KW-0645">Protease</keyword>
<name>A0ABX1KBB2_9MICO</name>
<keyword evidence="1" id="KW-0812">Transmembrane</keyword>
<keyword evidence="1" id="KW-0472">Membrane</keyword>
<feature type="transmembrane region" description="Helical" evidence="1">
    <location>
        <begin position="147"/>
        <end position="176"/>
    </location>
</feature>
<feature type="transmembrane region" description="Helical" evidence="1">
    <location>
        <begin position="53"/>
        <end position="77"/>
    </location>
</feature>
<feature type="transmembrane region" description="Helical" evidence="1">
    <location>
        <begin position="213"/>
        <end position="232"/>
    </location>
</feature>
<gene>
    <name evidence="3" type="ORF">HF576_10675</name>
</gene>
<keyword evidence="1" id="KW-1133">Transmembrane helix</keyword>
<keyword evidence="4" id="KW-1185">Reference proteome</keyword>
<dbReference type="PANTHER" id="PTHR36435:SF1">
    <property type="entry name" value="CAAX AMINO TERMINAL PROTEASE FAMILY PROTEIN"/>
    <property type="match status" value="1"/>
</dbReference>